<dbReference type="SUPFAM" id="SSF53474">
    <property type="entry name" value="alpha/beta-Hydrolases"/>
    <property type="match status" value="1"/>
</dbReference>
<dbReference type="PANTHER" id="PTHR40841">
    <property type="entry name" value="SIDEROPHORE TRIACETYLFUSARININE C ESTERASE"/>
    <property type="match status" value="1"/>
</dbReference>
<keyword evidence="2 4" id="KW-0378">Hydrolase</keyword>
<sequence>MVISCSDRNSKNKTIDSSHNPKETITDKEIIELKSFEIKETEVHSIKSTLNQKSYELYIKLPKSYSNSNKQYPILILTDSDYSFPIVTSITRRLNVEEFITVGISYSKDDKPTVSRTRDYTPTYSPNELRGHSKESKLASGKADDFISFIKNDMFPFLEETYRIDNSKKVFAGHSFGGLLASYMLVTTPYLFEYYLAGSPSLWYDNYCLNGFEEVYYKSHKNMKANVFLCIGKKEEKMKSNMVAEMLAFEKRLLSRNYLGLNIQSIIIPDEDHHSVYPSFITKGIIYAFGKKKTANKK</sequence>
<proteinExistence type="inferred from homology"/>
<evidence type="ECO:0000313" key="4">
    <source>
        <dbReference type="EMBL" id="MFD0991646.1"/>
    </source>
</evidence>
<dbReference type="GO" id="GO:0016787">
    <property type="term" value="F:hydrolase activity"/>
    <property type="evidence" value="ECO:0007669"/>
    <property type="project" value="UniProtKB-KW"/>
</dbReference>
<feature type="region of interest" description="Disordered" evidence="3">
    <location>
        <begin position="111"/>
        <end position="136"/>
    </location>
</feature>
<reference evidence="5" key="1">
    <citation type="journal article" date="2019" name="Int. J. Syst. Evol. Microbiol.">
        <title>The Global Catalogue of Microorganisms (GCM) 10K type strain sequencing project: providing services to taxonomists for standard genome sequencing and annotation.</title>
        <authorList>
            <consortium name="The Broad Institute Genomics Platform"/>
            <consortium name="The Broad Institute Genome Sequencing Center for Infectious Disease"/>
            <person name="Wu L."/>
            <person name="Ma J."/>
        </authorList>
    </citation>
    <scope>NUCLEOTIDE SEQUENCE [LARGE SCALE GENOMIC DNA]</scope>
    <source>
        <strain evidence="5">CCUG 60527</strain>
    </source>
</reference>
<protein>
    <submittedName>
        <fullName evidence="4">Alpha/beta hydrolase</fullName>
    </submittedName>
</protein>
<dbReference type="InterPro" id="IPR052558">
    <property type="entry name" value="Siderophore_Hydrolase_D"/>
</dbReference>
<evidence type="ECO:0000256" key="1">
    <source>
        <dbReference type="ARBA" id="ARBA00005622"/>
    </source>
</evidence>
<dbReference type="InterPro" id="IPR000801">
    <property type="entry name" value="Esterase-like"/>
</dbReference>
<gene>
    <name evidence="4" type="ORF">ACFQ1U_00365</name>
</gene>
<dbReference type="PANTHER" id="PTHR40841:SF2">
    <property type="entry name" value="SIDEROPHORE-DEGRADING ESTERASE (EUROFUNG)"/>
    <property type="match status" value="1"/>
</dbReference>
<comment type="caution">
    <text evidence="4">The sequence shown here is derived from an EMBL/GenBank/DDBJ whole genome shotgun (WGS) entry which is preliminary data.</text>
</comment>
<keyword evidence="5" id="KW-1185">Reference proteome</keyword>
<evidence type="ECO:0000256" key="2">
    <source>
        <dbReference type="ARBA" id="ARBA00022801"/>
    </source>
</evidence>
<dbReference type="InterPro" id="IPR029058">
    <property type="entry name" value="AB_hydrolase_fold"/>
</dbReference>
<dbReference type="Gene3D" id="3.40.50.1820">
    <property type="entry name" value="alpha/beta hydrolase"/>
    <property type="match status" value="1"/>
</dbReference>
<accession>A0ABW3JNH8</accession>
<dbReference type="RefSeq" id="WP_386104149.1">
    <property type="nucleotide sequence ID" value="NZ_JBHTJR010000004.1"/>
</dbReference>
<comment type="similarity">
    <text evidence="1">Belongs to the esterase D family.</text>
</comment>
<organism evidence="4 5">
    <name type="scientific">Tenacibaculum geojense</name>
    <dbReference type="NCBI Taxonomy" id="915352"/>
    <lineage>
        <taxon>Bacteria</taxon>
        <taxon>Pseudomonadati</taxon>
        <taxon>Bacteroidota</taxon>
        <taxon>Flavobacteriia</taxon>
        <taxon>Flavobacteriales</taxon>
        <taxon>Flavobacteriaceae</taxon>
        <taxon>Tenacibaculum</taxon>
    </lineage>
</organism>
<feature type="region of interest" description="Disordered" evidence="3">
    <location>
        <begin position="1"/>
        <end position="21"/>
    </location>
</feature>
<evidence type="ECO:0000256" key="3">
    <source>
        <dbReference type="SAM" id="MobiDB-lite"/>
    </source>
</evidence>
<dbReference type="EMBL" id="JBHTJR010000004">
    <property type="protein sequence ID" value="MFD0991646.1"/>
    <property type="molecule type" value="Genomic_DNA"/>
</dbReference>
<evidence type="ECO:0000313" key="5">
    <source>
        <dbReference type="Proteomes" id="UP001597062"/>
    </source>
</evidence>
<dbReference type="Proteomes" id="UP001597062">
    <property type="component" value="Unassembled WGS sequence"/>
</dbReference>
<feature type="compositionally biased region" description="Basic and acidic residues" evidence="3">
    <location>
        <begin position="8"/>
        <end position="21"/>
    </location>
</feature>
<dbReference type="Pfam" id="PF00756">
    <property type="entry name" value="Esterase"/>
    <property type="match status" value="1"/>
</dbReference>
<name>A0ABW3JNH8_9FLAO</name>